<gene>
    <name evidence="1" type="ORF">SAMN02745912_01661</name>
</gene>
<sequence>MLGGLGMFKKIIIGTLVLMVLGTSSIVVYAGPGDDLDIDITETNTKSIETDTQLEEEEKVESIQIIRPTFDPDGTVALDGKNNLLISVKVIGESNVILNVYKVLNETEEQEELVLGPEVIEPNDEFERDIFKSIKIKDSEKGKLYQGRYKMVFAKEGEEDPVKIVEFDVKKTEGIVNKNNPLELKTNIADHKKEE</sequence>
<proteinExistence type="predicted"/>
<dbReference type="AlphaFoldDB" id="A0A1M6NBT6"/>
<name>A0A1M6NBT6_PARC5</name>
<organism evidence="1 2">
    <name type="scientific">Paramaledivibacter caminithermalis (strain DSM 15212 / CIP 107654 / DViRD3)</name>
    <name type="common">Clostridium caminithermale</name>
    <dbReference type="NCBI Taxonomy" id="1121301"/>
    <lineage>
        <taxon>Bacteria</taxon>
        <taxon>Bacillati</taxon>
        <taxon>Bacillota</taxon>
        <taxon>Clostridia</taxon>
        <taxon>Peptostreptococcales</taxon>
        <taxon>Caminicellaceae</taxon>
        <taxon>Paramaledivibacter</taxon>
    </lineage>
</organism>
<evidence type="ECO:0000313" key="2">
    <source>
        <dbReference type="Proteomes" id="UP000184465"/>
    </source>
</evidence>
<dbReference type="EMBL" id="FRAG01000016">
    <property type="protein sequence ID" value="SHJ93200.1"/>
    <property type="molecule type" value="Genomic_DNA"/>
</dbReference>
<accession>A0A1M6NBT6</accession>
<reference evidence="1 2" key="1">
    <citation type="submission" date="2016-11" db="EMBL/GenBank/DDBJ databases">
        <authorList>
            <person name="Jaros S."/>
            <person name="Januszkiewicz K."/>
            <person name="Wedrychowicz H."/>
        </authorList>
    </citation>
    <scope>NUCLEOTIDE SEQUENCE [LARGE SCALE GENOMIC DNA]</scope>
    <source>
        <strain evidence="1 2">DSM 15212</strain>
    </source>
</reference>
<keyword evidence="2" id="KW-1185">Reference proteome</keyword>
<dbReference type="STRING" id="1121301.SAMN02745912_01661"/>
<protein>
    <submittedName>
        <fullName evidence="1">Uncharacterized protein</fullName>
    </submittedName>
</protein>
<dbReference type="Proteomes" id="UP000184465">
    <property type="component" value="Unassembled WGS sequence"/>
</dbReference>
<evidence type="ECO:0000313" key="1">
    <source>
        <dbReference type="EMBL" id="SHJ93200.1"/>
    </source>
</evidence>